<evidence type="ECO:0000256" key="11">
    <source>
        <dbReference type="ARBA" id="ARBA00023136"/>
    </source>
</evidence>
<feature type="domain" description="NapC/NirT cytochrome c N-terminal" evidence="12">
    <location>
        <begin position="29"/>
        <end position="171"/>
    </location>
</feature>
<dbReference type="SUPFAM" id="SSF48695">
    <property type="entry name" value="Multiheme cytochromes"/>
    <property type="match status" value="1"/>
</dbReference>
<reference evidence="13 14" key="1">
    <citation type="submission" date="2015-11" db="EMBL/GenBank/DDBJ databases">
        <title>Draft Genome Sequence of the Type Strain Trueperella bernardiae LCDC 89-0504T, Isolated from Blood Culture.</title>
        <authorList>
            <person name="Bernier A.-M."/>
            <person name="Bernard K."/>
        </authorList>
    </citation>
    <scope>NUCLEOTIDE SEQUENCE [LARGE SCALE GENOMIC DNA]</scope>
    <source>
        <strain evidence="13 14">LCDC 89-0504</strain>
    </source>
</reference>
<evidence type="ECO:0000256" key="5">
    <source>
        <dbReference type="ARBA" id="ARBA00022617"/>
    </source>
</evidence>
<evidence type="ECO:0000313" key="14">
    <source>
        <dbReference type="Proteomes" id="UP000054404"/>
    </source>
</evidence>
<keyword evidence="7" id="KW-0479">Metal-binding</keyword>
<comment type="subcellular location">
    <subcellularLocation>
        <location evidence="1">Cell membrane</location>
    </subcellularLocation>
</comment>
<keyword evidence="4" id="KW-1003">Cell membrane</keyword>
<dbReference type="GO" id="GO:0022900">
    <property type="term" value="P:electron transport chain"/>
    <property type="evidence" value="ECO:0007669"/>
    <property type="project" value="InterPro"/>
</dbReference>
<comment type="caution">
    <text evidence="13">The sequence shown here is derived from an EMBL/GenBank/DDBJ whole genome shotgun (WGS) entry which is preliminary data.</text>
</comment>
<gene>
    <name evidence="13" type="primary">nrfH</name>
    <name evidence="13" type="ORF">AQZ59_01170</name>
</gene>
<dbReference type="PANTHER" id="PTHR30333:SF1">
    <property type="entry name" value="CYTOCHROME C-TYPE PROTEIN NAPC"/>
    <property type="match status" value="1"/>
</dbReference>
<comment type="similarity">
    <text evidence="2">Belongs to the NapC/NirT/NrfH family.</text>
</comment>
<evidence type="ECO:0000256" key="3">
    <source>
        <dbReference type="ARBA" id="ARBA00022448"/>
    </source>
</evidence>
<dbReference type="Pfam" id="PF03264">
    <property type="entry name" value="Cytochrom_NNT"/>
    <property type="match status" value="1"/>
</dbReference>
<evidence type="ECO:0000256" key="1">
    <source>
        <dbReference type="ARBA" id="ARBA00004236"/>
    </source>
</evidence>
<keyword evidence="5" id="KW-0349">Heme</keyword>
<evidence type="ECO:0000313" key="13">
    <source>
        <dbReference type="EMBL" id="KTF03842.1"/>
    </source>
</evidence>
<dbReference type="EMBL" id="LNIZ01000005">
    <property type="protein sequence ID" value="KTF03842.1"/>
    <property type="molecule type" value="Genomic_DNA"/>
</dbReference>
<evidence type="ECO:0000256" key="9">
    <source>
        <dbReference type="ARBA" id="ARBA00022989"/>
    </source>
</evidence>
<dbReference type="InterPro" id="IPR036280">
    <property type="entry name" value="Multihaem_cyt_sf"/>
</dbReference>
<sequence length="172" mass="19227">MGTRQKYQPGWLRRTWRAFVSTFSGWKGIVLAALVGAVIGVGAMTLQAAGFTNYFGNDPQTCNSCHAMNEQYNAYVRGSHANVATCNDCHAPHENLVAKYINKAENGFMHSLKFTVGNYPENIKIRPHNQEVVEHACRYCHADLVDQVNHGFLERNEEMSCVKCHDGVGHAR</sequence>
<evidence type="ECO:0000259" key="12">
    <source>
        <dbReference type="Pfam" id="PF03264"/>
    </source>
</evidence>
<dbReference type="GO" id="GO:0046872">
    <property type="term" value="F:metal ion binding"/>
    <property type="evidence" value="ECO:0007669"/>
    <property type="project" value="UniProtKB-KW"/>
</dbReference>
<dbReference type="OrthoDB" id="9782159at2"/>
<dbReference type="NCBIfam" id="TIGR03153">
    <property type="entry name" value="cytochr_NrfH"/>
    <property type="match status" value="1"/>
</dbReference>
<dbReference type="AlphaFoldDB" id="A0A0W1KIU7"/>
<dbReference type="Proteomes" id="UP000054404">
    <property type="component" value="Unassembled WGS sequence"/>
</dbReference>
<keyword evidence="9" id="KW-1133">Transmembrane helix</keyword>
<keyword evidence="14" id="KW-1185">Reference proteome</keyword>
<dbReference type="GO" id="GO:0009055">
    <property type="term" value="F:electron transfer activity"/>
    <property type="evidence" value="ECO:0007669"/>
    <property type="project" value="TreeGrafter"/>
</dbReference>
<evidence type="ECO:0000256" key="8">
    <source>
        <dbReference type="ARBA" id="ARBA00022982"/>
    </source>
</evidence>
<dbReference type="GO" id="GO:0005886">
    <property type="term" value="C:plasma membrane"/>
    <property type="evidence" value="ECO:0007669"/>
    <property type="project" value="UniProtKB-SubCell"/>
</dbReference>
<evidence type="ECO:0000256" key="7">
    <source>
        <dbReference type="ARBA" id="ARBA00022723"/>
    </source>
</evidence>
<evidence type="ECO:0000256" key="10">
    <source>
        <dbReference type="ARBA" id="ARBA00023004"/>
    </source>
</evidence>
<dbReference type="InterPro" id="IPR038266">
    <property type="entry name" value="NapC/NirT_cytc_sf"/>
</dbReference>
<organism evidence="13 14">
    <name type="scientific">Trueperella bernardiae</name>
    <dbReference type="NCBI Taxonomy" id="59561"/>
    <lineage>
        <taxon>Bacteria</taxon>
        <taxon>Bacillati</taxon>
        <taxon>Actinomycetota</taxon>
        <taxon>Actinomycetes</taxon>
        <taxon>Actinomycetales</taxon>
        <taxon>Actinomycetaceae</taxon>
        <taxon>Trueperella</taxon>
    </lineage>
</organism>
<keyword evidence="11" id="KW-0472">Membrane</keyword>
<dbReference type="GO" id="GO:0009061">
    <property type="term" value="P:anaerobic respiration"/>
    <property type="evidence" value="ECO:0007669"/>
    <property type="project" value="TreeGrafter"/>
</dbReference>
<dbReference type="InterPro" id="IPR017571">
    <property type="entry name" value="NrfH"/>
</dbReference>
<dbReference type="PANTHER" id="PTHR30333">
    <property type="entry name" value="CYTOCHROME C-TYPE PROTEIN"/>
    <property type="match status" value="1"/>
</dbReference>
<protein>
    <submittedName>
        <fullName evidence="13">Cytochrome c-type protein NrfH</fullName>
    </submittedName>
</protein>
<accession>A0A0W1KIU7</accession>
<keyword evidence="10" id="KW-0408">Iron</keyword>
<dbReference type="STRING" id="59561.AQZ59_01170"/>
<keyword evidence="3" id="KW-0813">Transport</keyword>
<dbReference type="Gene3D" id="1.10.3820.10">
    <property type="entry name" value="Di-heme elbow motif domain"/>
    <property type="match status" value="1"/>
</dbReference>
<evidence type="ECO:0000256" key="2">
    <source>
        <dbReference type="ARBA" id="ARBA00007395"/>
    </source>
</evidence>
<evidence type="ECO:0000256" key="4">
    <source>
        <dbReference type="ARBA" id="ARBA00022475"/>
    </source>
</evidence>
<dbReference type="InterPro" id="IPR051174">
    <property type="entry name" value="Cytochrome_c-type_ET"/>
</dbReference>
<keyword evidence="8" id="KW-0249">Electron transport</keyword>
<dbReference type="RefSeq" id="WP_062613728.1">
    <property type="nucleotide sequence ID" value="NZ_CALTZF010000011.1"/>
</dbReference>
<name>A0A0W1KIU7_9ACTO</name>
<dbReference type="InterPro" id="IPR005126">
    <property type="entry name" value="NapC/NirT_cyt_c_N"/>
</dbReference>
<dbReference type="PATRIC" id="fig|59561.3.peg.1163"/>
<keyword evidence="6" id="KW-0812">Transmembrane</keyword>
<proteinExistence type="inferred from homology"/>
<evidence type="ECO:0000256" key="6">
    <source>
        <dbReference type="ARBA" id="ARBA00022692"/>
    </source>
</evidence>